<feature type="domain" description="Integrase catalytic" evidence="1">
    <location>
        <begin position="5"/>
        <end position="41"/>
    </location>
</feature>
<comment type="caution">
    <text evidence="2">The sequence shown here is derived from an EMBL/GenBank/DDBJ whole genome shotgun (WGS) entry which is preliminary data.</text>
</comment>
<keyword evidence="3" id="KW-1185">Reference proteome</keyword>
<evidence type="ECO:0000313" key="2">
    <source>
        <dbReference type="EMBL" id="GGH45827.1"/>
    </source>
</evidence>
<accession>A0ABQ1Z131</accession>
<dbReference type="Proteomes" id="UP000652153">
    <property type="component" value="Unassembled WGS sequence"/>
</dbReference>
<name>A0ABQ1Z131_9BACL</name>
<protein>
    <recommendedName>
        <fullName evidence="1">Integrase catalytic domain-containing protein</fullName>
    </recommendedName>
</protein>
<dbReference type="Pfam" id="PF13333">
    <property type="entry name" value="rve_2"/>
    <property type="match status" value="1"/>
</dbReference>
<reference evidence="3" key="1">
    <citation type="journal article" date="2019" name="Int. J. Syst. Evol. Microbiol.">
        <title>The Global Catalogue of Microorganisms (GCM) 10K type strain sequencing project: providing services to taxonomists for standard genome sequencing and annotation.</title>
        <authorList>
            <consortium name="The Broad Institute Genomics Platform"/>
            <consortium name="The Broad Institute Genome Sequencing Center for Infectious Disease"/>
            <person name="Wu L."/>
            <person name="Ma J."/>
        </authorList>
    </citation>
    <scope>NUCLEOTIDE SEQUENCE [LARGE SCALE GENOMIC DNA]</scope>
    <source>
        <strain evidence="3">CGMCC 1.12770</strain>
    </source>
</reference>
<dbReference type="EMBL" id="BMFU01000001">
    <property type="protein sequence ID" value="GGH45827.1"/>
    <property type="molecule type" value="Genomic_DNA"/>
</dbReference>
<evidence type="ECO:0000313" key="3">
    <source>
        <dbReference type="Proteomes" id="UP000652153"/>
    </source>
</evidence>
<organism evidence="2 3">
    <name type="scientific">Paenibacillus silvae</name>
    <dbReference type="NCBI Taxonomy" id="1325358"/>
    <lineage>
        <taxon>Bacteria</taxon>
        <taxon>Bacillati</taxon>
        <taxon>Bacillota</taxon>
        <taxon>Bacilli</taxon>
        <taxon>Bacillales</taxon>
        <taxon>Paenibacillaceae</taxon>
        <taxon>Paenibacillus</taxon>
    </lineage>
</organism>
<sequence length="44" mass="5212">MEKPQNLEQARIQITGYILFYNMEHFQNKLGDLSPIEFREKVAA</sequence>
<dbReference type="InterPro" id="IPR001584">
    <property type="entry name" value="Integrase_cat-core"/>
</dbReference>
<evidence type="ECO:0000259" key="1">
    <source>
        <dbReference type="Pfam" id="PF13333"/>
    </source>
</evidence>
<gene>
    <name evidence="2" type="ORF">GCM10008014_08110</name>
</gene>
<proteinExistence type="predicted"/>